<name>A0A4Y2HY33_ARAVE</name>
<evidence type="ECO:0000313" key="3">
    <source>
        <dbReference type="Proteomes" id="UP000499080"/>
    </source>
</evidence>
<dbReference type="Proteomes" id="UP000499080">
    <property type="component" value="Unassembled WGS sequence"/>
</dbReference>
<protein>
    <submittedName>
        <fullName evidence="2">Uncharacterized protein</fullName>
    </submittedName>
</protein>
<evidence type="ECO:0000256" key="1">
    <source>
        <dbReference type="SAM" id="MobiDB-lite"/>
    </source>
</evidence>
<reference evidence="2 3" key="1">
    <citation type="journal article" date="2019" name="Sci. Rep.">
        <title>Orb-weaving spider Araneus ventricosus genome elucidates the spidroin gene catalogue.</title>
        <authorList>
            <person name="Kono N."/>
            <person name="Nakamura H."/>
            <person name="Ohtoshi R."/>
            <person name="Moran D.A.P."/>
            <person name="Shinohara A."/>
            <person name="Yoshida Y."/>
            <person name="Fujiwara M."/>
            <person name="Mori M."/>
            <person name="Tomita M."/>
            <person name="Arakawa K."/>
        </authorList>
    </citation>
    <scope>NUCLEOTIDE SEQUENCE [LARGE SCALE GENOMIC DNA]</scope>
</reference>
<dbReference type="AlphaFoldDB" id="A0A4Y2HY33"/>
<gene>
    <name evidence="2" type="ORF">AVEN_192571_1</name>
</gene>
<feature type="region of interest" description="Disordered" evidence="1">
    <location>
        <begin position="1"/>
        <end position="25"/>
    </location>
</feature>
<accession>A0A4Y2HY33</accession>
<evidence type="ECO:0000313" key="2">
    <source>
        <dbReference type="EMBL" id="GBM70142.1"/>
    </source>
</evidence>
<dbReference type="EMBL" id="BGPR01104564">
    <property type="protein sequence ID" value="GBM70142.1"/>
    <property type="molecule type" value="Genomic_DNA"/>
</dbReference>
<proteinExistence type="predicted"/>
<feature type="compositionally biased region" description="Pro residues" evidence="1">
    <location>
        <begin position="1"/>
        <end position="12"/>
    </location>
</feature>
<keyword evidence="3" id="KW-1185">Reference proteome</keyword>
<sequence>MPTGEPCPPPSGATPDVKTSGSGLSETFSHTTSNMGWVNTQRVVENLFSTKKQNSETFFNPYVFLCPPTDSEFAYPQLVPRVPLQSSRTLTGPSRTLWSLTYPNWSLALYPLVLTYPRSPIHWSSSLVTRVPHVSRTPHWSHVSLALNCPLLDIQLVPLVLPNWSFRKQSGPHVPQLVLRVSNWSLACSPTGPCVLPATGPSCLQWSFVCTLGSRTTVGNPALQHRWSIPSRYCTAFQNIEERRWRYRHNILRN</sequence>
<organism evidence="2 3">
    <name type="scientific">Araneus ventricosus</name>
    <name type="common">Orbweaver spider</name>
    <name type="synonym">Epeira ventricosa</name>
    <dbReference type="NCBI Taxonomy" id="182803"/>
    <lineage>
        <taxon>Eukaryota</taxon>
        <taxon>Metazoa</taxon>
        <taxon>Ecdysozoa</taxon>
        <taxon>Arthropoda</taxon>
        <taxon>Chelicerata</taxon>
        <taxon>Arachnida</taxon>
        <taxon>Araneae</taxon>
        <taxon>Araneomorphae</taxon>
        <taxon>Entelegynae</taxon>
        <taxon>Araneoidea</taxon>
        <taxon>Araneidae</taxon>
        <taxon>Araneus</taxon>
    </lineage>
</organism>
<comment type="caution">
    <text evidence="2">The sequence shown here is derived from an EMBL/GenBank/DDBJ whole genome shotgun (WGS) entry which is preliminary data.</text>
</comment>